<dbReference type="KEGG" id="pnp:IJ22_48610"/>
<evidence type="ECO:0000313" key="2">
    <source>
        <dbReference type="Proteomes" id="UP000061660"/>
    </source>
</evidence>
<accession>A0A0U2VPF4</accession>
<dbReference type="PRINTS" id="PR00111">
    <property type="entry name" value="ABHYDROLASE"/>
</dbReference>
<sequence>MQEQGLYDTIGGHRVYYHEAGQGEPLLLIHGSGPGVSAWANWRLVYPILSKHYHVYAPDLIGFGSSEKPPSAQYGVDAWVEQLIAFIEAKHIGPTSIVGNSLGGCLALHLAYRRPDLVKKLVLMGSVGVSFPLTEGLDRVWGYTPDPETMRQLIQIFSYDKSFAENSDLVHMRYQATLNEENQSAFASMFPAPRQRHIDAMALKEDQIKRIDCPVLLVHGREDEVIPVEQTSWKLAQLLPNAEFHMFSTCGHWTQIEKTNSFCTLVEYFLQK</sequence>
<reference evidence="1 2" key="2">
    <citation type="journal article" date="2016" name="Genome Announc.">
        <title>Complete Genome Sequences of Two Interactive Moderate Thermophiles, Paenibacillus napthalenovorans 32O-Y and Paenibacillus sp. 32O-W.</title>
        <authorList>
            <person name="Butler R.R.III."/>
            <person name="Wang J."/>
            <person name="Stark B.C."/>
            <person name="Pombert J.F."/>
        </authorList>
    </citation>
    <scope>NUCLEOTIDE SEQUENCE [LARGE SCALE GENOMIC DNA]</scope>
    <source>
        <strain evidence="1 2">32O-Y</strain>
    </source>
</reference>
<dbReference type="OrthoDB" id="9773293at2"/>
<protein>
    <submittedName>
        <fullName evidence="1">2-hydroxymuconate semialdehyde hydrolase</fullName>
    </submittedName>
</protein>
<dbReference type="InterPro" id="IPR000639">
    <property type="entry name" value="Epox_hydrolase-like"/>
</dbReference>
<dbReference type="InterPro" id="IPR029058">
    <property type="entry name" value="AB_hydrolase_fold"/>
</dbReference>
<dbReference type="SUPFAM" id="SSF53474">
    <property type="entry name" value="alpha/beta-Hydrolases"/>
    <property type="match status" value="1"/>
</dbReference>
<keyword evidence="1" id="KW-0378">Hydrolase</keyword>
<dbReference type="Gene3D" id="3.40.50.1820">
    <property type="entry name" value="alpha/beta hydrolase"/>
    <property type="match status" value="1"/>
</dbReference>
<evidence type="ECO:0000313" key="1">
    <source>
        <dbReference type="EMBL" id="ALS25123.1"/>
    </source>
</evidence>
<dbReference type="Pfam" id="PF00561">
    <property type="entry name" value="Abhydrolase_1"/>
    <property type="match status" value="1"/>
</dbReference>
<dbReference type="EMBL" id="CP013652">
    <property type="protein sequence ID" value="ALS25123.1"/>
    <property type="molecule type" value="Genomic_DNA"/>
</dbReference>
<dbReference type="PATRIC" id="fig|162209.4.peg.5132"/>
<dbReference type="AlphaFoldDB" id="A0A0U2VPF4"/>
<reference evidence="2" key="1">
    <citation type="submission" date="2015-12" db="EMBL/GenBank/DDBJ databases">
        <title>Complete genome sequences of two moderately thermophilic Paenibacillus species.</title>
        <authorList>
            <person name="Butler R.III."/>
            <person name="Wang J."/>
            <person name="Stark B.C."/>
            <person name="Pombert J.-F."/>
        </authorList>
    </citation>
    <scope>NUCLEOTIDE SEQUENCE [LARGE SCALE GENOMIC DNA]</scope>
    <source>
        <strain evidence="2">32O-Y</strain>
    </source>
</reference>
<organism evidence="1 2">
    <name type="scientific">Paenibacillus naphthalenovorans</name>
    <dbReference type="NCBI Taxonomy" id="162209"/>
    <lineage>
        <taxon>Bacteria</taxon>
        <taxon>Bacillati</taxon>
        <taxon>Bacillota</taxon>
        <taxon>Bacilli</taxon>
        <taxon>Bacillales</taxon>
        <taxon>Paenibacillaceae</taxon>
        <taxon>Paenibacillus</taxon>
    </lineage>
</organism>
<dbReference type="STRING" id="162209.IJ22_48610"/>
<dbReference type="PRINTS" id="PR00412">
    <property type="entry name" value="EPOXHYDRLASE"/>
</dbReference>
<gene>
    <name evidence="1" type="ORF">IJ22_48610</name>
</gene>
<dbReference type="InterPro" id="IPR000073">
    <property type="entry name" value="AB_hydrolase_1"/>
</dbReference>
<dbReference type="PANTHER" id="PTHR46438">
    <property type="entry name" value="ALPHA/BETA-HYDROLASES SUPERFAMILY PROTEIN"/>
    <property type="match status" value="1"/>
</dbReference>
<dbReference type="GO" id="GO:0016787">
    <property type="term" value="F:hydrolase activity"/>
    <property type="evidence" value="ECO:0007669"/>
    <property type="project" value="UniProtKB-KW"/>
</dbReference>
<keyword evidence="2" id="KW-1185">Reference proteome</keyword>
<name>A0A0U2VPF4_9BACL</name>
<dbReference type="RefSeq" id="WP_062410558.1">
    <property type="nucleotide sequence ID" value="NZ_CP013652.1"/>
</dbReference>
<dbReference type="Proteomes" id="UP000061660">
    <property type="component" value="Chromosome"/>
</dbReference>
<dbReference type="PANTHER" id="PTHR46438:SF11">
    <property type="entry name" value="LIPASE-RELATED"/>
    <property type="match status" value="1"/>
</dbReference>
<proteinExistence type="predicted"/>